<evidence type="ECO:0000313" key="3">
    <source>
        <dbReference type="Proteomes" id="UP000183174"/>
    </source>
</evidence>
<evidence type="ECO:0000256" key="1">
    <source>
        <dbReference type="SAM" id="Phobius"/>
    </source>
</evidence>
<keyword evidence="1" id="KW-0472">Membrane</keyword>
<protein>
    <submittedName>
        <fullName evidence="2">Uncharacterized protein</fullName>
    </submittedName>
</protein>
<dbReference type="EMBL" id="FMAE01000039">
    <property type="protein sequence ID" value="SCB52728.1"/>
    <property type="molecule type" value="Genomic_DNA"/>
</dbReference>
<organism evidence="2 3">
    <name type="scientific">Bradyrhizobium yuanmingense</name>
    <dbReference type="NCBI Taxonomy" id="108015"/>
    <lineage>
        <taxon>Bacteria</taxon>
        <taxon>Pseudomonadati</taxon>
        <taxon>Pseudomonadota</taxon>
        <taxon>Alphaproteobacteria</taxon>
        <taxon>Hyphomicrobiales</taxon>
        <taxon>Nitrobacteraceae</taxon>
        <taxon>Bradyrhizobium</taxon>
    </lineage>
</organism>
<evidence type="ECO:0000313" key="2">
    <source>
        <dbReference type="EMBL" id="SCB52728.1"/>
    </source>
</evidence>
<name>A0A1C3XKD7_9BRAD</name>
<dbReference type="Proteomes" id="UP000183174">
    <property type="component" value="Unassembled WGS sequence"/>
</dbReference>
<keyword evidence="1" id="KW-0812">Transmembrane</keyword>
<dbReference type="AlphaFoldDB" id="A0A1C3XKD7"/>
<feature type="transmembrane region" description="Helical" evidence="1">
    <location>
        <begin position="17"/>
        <end position="36"/>
    </location>
</feature>
<accession>A0A1C3XKD7</accession>
<sequence length="43" mass="4792">MFAVIATNIHLKWTPNGLIPALLGYGLAYGLTYLLTNWRRSNG</sequence>
<keyword evidence="1" id="KW-1133">Transmembrane helix</keyword>
<proteinExistence type="predicted"/>
<reference evidence="2 3" key="1">
    <citation type="submission" date="2016-08" db="EMBL/GenBank/DDBJ databases">
        <authorList>
            <person name="Seilhamer J.J."/>
        </authorList>
    </citation>
    <scope>NUCLEOTIDE SEQUENCE [LARGE SCALE GENOMIC DNA]</scope>
    <source>
        <strain evidence="2 3">CCBAU 10071</strain>
    </source>
</reference>
<gene>
    <name evidence="2" type="ORF">GA0061099_10397</name>
</gene>